<organism evidence="3 4">
    <name type="scientific">Neobacillus vireti LMG 21834</name>
    <dbReference type="NCBI Taxonomy" id="1131730"/>
    <lineage>
        <taxon>Bacteria</taxon>
        <taxon>Bacillati</taxon>
        <taxon>Bacillota</taxon>
        <taxon>Bacilli</taxon>
        <taxon>Bacillales</taxon>
        <taxon>Bacillaceae</taxon>
        <taxon>Neobacillus</taxon>
    </lineage>
</organism>
<sequence>MEMEALMSRNGERTLKKNVLFISSSIGLGHAARDLAIAREMKKRNPDIEISWLAGDPALTVIKEAGEKLLPECELLGKDSYLAEKVSKGFGLNVNKYLFTVLLEWRKSIMAIRRLTKEKKFDLIIADEAYELILAFLFFPGIKRKAPFVMIYDFFGFDATTKSPFEKLGTYFWNFAWITGNRTPWVENLSLFVGNAEDIADKSYGLFLPNARRHAEKHYKFLGNILPFNPQDYSNTAEVKSRLGYGAGPLIICSVGGTSIGADLLNLCSRTYRILKDKLPMLQMVLICGPRIDPKSITVTEGIQIKGYVPKLYEHFAACDLAIVQGGGTTTTELVALNKNFLYFPLEEHFEQKLVSDKLKRLGAGVKMSFSETDEITLSKAVLENLGKTVDYQKLDIDGAVKAAEIIQPFL</sequence>
<keyword evidence="1" id="KW-0472">Membrane</keyword>
<evidence type="ECO:0000313" key="3">
    <source>
        <dbReference type="EMBL" id="ETI69795.1"/>
    </source>
</evidence>
<dbReference type="EMBL" id="ALAN01000039">
    <property type="protein sequence ID" value="ETI69795.1"/>
    <property type="molecule type" value="Genomic_DNA"/>
</dbReference>
<dbReference type="Pfam" id="PF04101">
    <property type="entry name" value="Glyco_tran_28_C"/>
    <property type="match status" value="1"/>
</dbReference>
<feature type="domain" description="Glycosyl transferase family 28 C-terminal" evidence="2">
    <location>
        <begin position="252"/>
        <end position="388"/>
    </location>
</feature>
<evidence type="ECO:0000313" key="4">
    <source>
        <dbReference type="Proteomes" id="UP000018877"/>
    </source>
</evidence>
<evidence type="ECO:0000259" key="2">
    <source>
        <dbReference type="Pfam" id="PF04101"/>
    </source>
</evidence>
<dbReference type="PANTHER" id="PTHR21015">
    <property type="entry name" value="UDP-N-ACETYLGLUCOSAMINE--N-ACETYLMURAMYL-(PENTAPEPTIDE) PYROPHOSPHORYL-UNDECAPRENOL N-ACETYLGLUCOSAMINE TRANSFERASE 1"/>
    <property type="match status" value="1"/>
</dbReference>
<evidence type="ECO:0000256" key="1">
    <source>
        <dbReference type="ARBA" id="ARBA00023136"/>
    </source>
</evidence>
<reference evidence="3 4" key="1">
    <citation type="journal article" date="2014" name="Environ. Microbiol.">
        <title>The nitrate-ammonifying and nosZ-carrying bacterium Bacillus vireti is a potent source and sink for nitric and nitrous oxide under high nitrate conditions.</title>
        <authorList>
            <person name="Mania D."/>
            <person name="Heylen K."/>
            <person name="van Spanning R.J."/>
            <person name="Frostegard A."/>
        </authorList>
    </citation>
    <scope>NUCLEOTIDE SEQUENCE [LARGE SCALE GENOMIC DNA]</scope>
    <source>
        <strain evidence="3 4">LMG 21834</strain>
    </source>
</reference>
<dbReference type="InterPro" id="IPR007235">
    <property type="entry name" value="Glyco_trans_28_C"/>
</dbReference>
<dbReference type="GO" id="GO:0016758">
    <property type="term" value="F:hexosyltransferase activity"/>
    <property type="evidence" value="ECO:0007669"/>
    <property type="project" value="InterPro"/>
</dbReference>
<gene>
    <name evidence="3" type="ORF">BAVI_05739</name>
</gene>
<protein>
    <submittedName>
        <fullName evidence="3">Glycosyltransferase family 28 protein</fullName>
    </submittedName>
</protein>
<dbReference type="PANTHER" id="PTHR21015:SF22">
    <property type="entry name" value="GLYCOSYLTRANSFERASE"/>
    <property type="match status" value="1"/>
</dbReference>
<dbReference type="SUPFAM" id="SSF53756">
    <property type="entry name" value="UDP-Glycosyltransferase/glycogen phosphorylase"/>
    <property type="match status" value="1"/>
</dbReference>
<accession>A0AB94IRU2</accession>
<proteinExistence type="predicted"/>
<dbReference type="Gene3D" id="3.40.50.2000">
    <property type="entry name" value="Glycogen Phosphorylase B"/>
    <property type="match status" value="1"/>
</dbReference>
<comment type="caution">
    <text evidence="3">The sequence shown here is derived from an EMBL/GenBank/DDBJ whole genome shotgun (WGS) entry which is preliminary data.</text>
</comment>
<name>A0AB94IRU2_9BACI</name>
<dbReference type="AlphaFoldDB" id="A0AB94IRU2"/>
<keyword evidence="4" id="KW-1185">Reference proteome</keyword>
<dbReference type="Proteomes" id="UP000018877">
    <property type="component" value="Unassembled WGS sequence"/>
</dbReference>